<reference evidence="2" key="1">
    <citation type="journal article" date="2020" name="Stud. Mycol.">
        <title>101 Dothideomycetes genomes: a test case for predicting lifestyles and emergence of pathogens.</title>
        <authorList>
            <person name="Haridas S."/>
            <person name="Albert R."/>
            <person name="Binder M."/>
            <person name="Bloem J."/>
            <person name="Labutti K."/>
            <person name="Salamov A."/>
            <person name="Andreopoulos B."/>
            <person name="Baker S."/>
            <person name="Barry K."/>
            <person name="Bills G."/>
            <person name="Bluhm B."/>
            <person name="Cannon C."/>
            <person name="Castanera R."/>
            <person name="Culley D."/>
            <person name="Daum C."/>
            <person name="Ezra D."/>
            <person name="Gonzalez J."/>
            <person name="Henrissat B."/>
            <person name="Kuo A."/>
            <person name="Liang C."/>
            <person name="Lipzen A."/>
            <person name="Lutzoni F."/>
            <person name="Magnuson J."/>
            <person name="Mondo S."/>
            <person name="Nolan M."/>
            <person name="Ohm R."/>
            <person name="Pangilinan J."/>
            <person name="Park H.-J."/>
            <person name="Ramirez L."/>
            <person name="Alfaro M."/>
            <person name="Sun H."/>
            <person name="Tritt A."/>
            <person name="Yoshinaga Y."/>
            <person name="Zwiers L.-H."/>
            <person name="Turgeon B."/>
            <person name="Goodwin S."/>
            <person name="Spatafora J."/>
            <person name="Crous P."/>
            <person name="Grigoriev I."/>
        </authorList>
    </citation>
    <scope>NUCLEOTIDE SEQUENCE</scope>
    <source>
        <strain evidence="2">SCOH1-5</strain>
    </source>
</reference>
<feature type="compositionally biased region" description="Polar residues" evidence="1">
    <location>
        <begin position="332"/>
        <end position="344"/>
    </location>
</feature>
<feature type="compositionally biased region" description="Polar residues" evidence="1">
    <location>
        <begin position="288"/>
        <end position="318"/>
    </location>
</feature>
<dbReference type="Gene3D" id="3.40.50.150">
    <property type="entry name" value="Vaccinia Virus protein VP39"/>
    <property type="match status" value="1"/>
</dbReference>
<proteinExistence type="predicted"/>
<evidence type="ECO:0000256" key="1">
    <source>
        <dbReference type="SAM" id="MobiDB-lite"/>
    </source>
</evidence>
<sequence>MGMPIQMDSTDADDTYALMRDYKASSRLLGQHHLWRMELGYLIHPSIPVPRQPRIADVATGNGCWLLDAASILPEPYNLHGFDISLDQVPVTVQDPTSFSTIRFHTWDIFKEPPKPFLGAFDILHIRLITVVFRENEQVIPIIENLKKLLKPGGYLQWEEVDNTGFHVIPNAKGTPSPAMEEALSQLCSSGKGEWKQNGARFLNENGFFNAQQYHVEPSENLGRHWTDIYLACWAEYVEQVLGNPDRAKKMGDQAMREARRGAVICIPMWIWIAQKAPNMPKVPDDTPNGTRGSCSISRPSSRNGLPNNHSNHSNMQFLQDPRSPFRDGGVSITSSLPSVTTPLDRSPLSPYPNGAYTNGTQPTHSITNADRSPLSSQLNGHALSNDGHSRRARSPSIRPNQTSPPQSFFDSRPPMTNGIHSHHDDPPRSISDRNGEMDARSIATNKPGSLHRSKFYRSLKKLVV</sequence>
<feature type="compositionally biased region" description="Polar residues" evidence="1">
    <location>
        <begin position="356"/>
        <end position="380"/>
    </location>
</feature>
<feature type="compositionally biased region" description="Polar residues" evidence="1">
    <location>
        <begin position="398"/>
        <end position="410"/>
    </location>
</feature>
<keyword evidence="3" id="KW-1185">Reference proteome</keyword>
<feature type="compositionally biased region" description="Basic and acidic residues" evidence="1">
    <location>
        <begin position="422"/>
        <end position="435"/>
    </location>
</feature>
<dbReference type="SUPFAM" id="SSF53335">
    <property type="entry name" value="S-adenosyl-L-methionine-dependent methyltransferases"/>
    <property type="match status" value="1"/>
</dbReference>
<evidence type="ECO:0000313" key="2">
    <source>
        <dbReference type="EMBL" id="KAF2215324.1"/>
    </source>
</evidence>
<dbReference type="AlphaFoldDB" id="A0A6A6FPV2"/>
<organism evidence="2 3">
    <name type="scientific">Cercospora zeae-maydis SCOH1-5</name>
    <dbReference type="NCBI Taxonomy" id="717836"/>
    <lineage>
        <taxon>Eukaryota</taxon>
        <taxon>Fungi</taxon>
        <taxon>Dikarya</taxon>
        <taxon>Ascomycota</taxon>
        <taxon>Pezizomycotina</taxon>
        <taxon>Dothideomycetes</taxon>
        <taxon>Dothideomycetidae</taxon>
        <taxon>Mycosphaerellales</taxon>
        <taxon>Mycosphaerellaceae</taxon>
        <taxon>Cercospora</taxon>
    </lineage>
</organism>
<gene>
    <name evidence="2" type="ORF">CERZMDRAFT_94740</name>
</gene>
<dbReference type="EMBL" id="ML992666">
    <property type="protein sequence ID" value="KAF2215324.1"/>
    <property type="molecule type" value="Genomic_DNA"/>
</dbReference>
<name>A0A6A6FPV2_9PEZI</name>
<protein>
    <submittedName>
        <fullName evidence="2">Uncharacterized protein</fullName>
    </submittedName>
</protein>
<evidence type="ECO:0000313" key="3">
    <source>
        <dbReference type="Proteomes" id="UP000799539"/>
    </source>
</evidence>
<accession>A0A6A6FPV2</accession>
<dbReference type="InterPro" id="IPR029063">
    <property type="entry name" value="SAM-dependent_MTases_sf"/>
</dbReference>
<dbReference type="OrthoDB" id="3626489at2759"/>
<feature type="region of interest" description="Disordered" evidence="1">
    <location>
        <begin position="279"/>
        <end position="435"/>
    </location>
</feature>
<dbReference type="CDD" id="cd02440">
    <property type="entry name" value="AdoMet_MTases"/>
    <property type="match status" value="1"/>
</dbReference>
<dbReference type="Proteomes" id="UP000799539">
    <property type="component" value="Unassembled WGS sequence"/>
</dbReference>